<dbReference type="Proteomes" id="UP000320693">
    <property type="component" value="Unassembled WGS sequence"/>
</dbReference>
<keyword evidence="2" id="KW-1185">Reference proteome</keyword>
<dbReference type="EMBL" id="BJNH01000044">
    <property type="protein sequence ID" value="GEC26876.1"/>
    <property type="molecule type" value="Genomic_DNA"/>
</dbReference>
<accession>A0ABQ0S1V3</accession>
<gene>
    <name evidence="1" type="ORF">PSA01_39050</name>
</gene>
<reference evidence="1 2" key="1">
    <citation type="submission" date="2019-06" db="EMBL/GenBank/DDBJ databases">
        <title>Whole genome shotgun sequence of Pseudonocardia saturnea NBRC 14499.</title>
        <authorList>
            <person name="Hosoyama A."/>
            <person name="Uohara A."/>
            <person name="Ohji S."/>
            <person name="Ichikawa N."/>
        </authorList>
    </citation>
    <scope>NUCLEOTIDE SEQUENCE [LARGE SCALE GENOMIC DNA]</scope>
    <source>
        <strain evidence="1 2">NBRC 14499</strain>
    </source>
</reference>
<evidence type="ECO:0000313" key="2">
    <source>
        <dbReference type="Proteomes" id="UP000320693"/>
    </source>
</evidence>
<name>A0ABQ0S1V3_9PSEU</name>
<organism evidence="1 2">
    <name type="scientific">Pseudonocardia saturnea</name>
    <dbReference type="NCBI Taxonomy" id="33909"/>
    <lineage>
        <taxon>Bacteria</taxon>
        <taxon>Bacillati</taxon>
        <taxon>Actinomycetota</taxon>
        <taxon>Actinomycetes</taxon>
        <taxon>Pseudonocardiales</taxon>
        <taxon>Pseudonocardiaceae</taxon>
        <taxon>Pseudonocardia</taxon>
    </lineage>
</organism>
<evidence type="ECO:0008006" key="3">
    <source>
        <dbReference type="Google" id="ProtNLM"/>
    </source>
</evidence>
<sequence length="54" mass="6236">MVGLVRTHREDRRMIYRLTSTHLVALIEEALGFAGHLVHDTPITTNGPHPRRHR</sequence>
<protein>
    <recommendedName>
        <fullName evidence="3">HTH hxlR-type domain-containing protein</fullName>
    </recommendedName>
</protein>
<proteinExistence type="predicted"/>
<comment type="caution">
    <text evidence="1">The sequence shown here is derived from an EMBL/GenBank/DDBJ whole genome shotgun (WGS) entry which is preliminary data.</text>
</comment>
<evidence type="ECO:0000313" key="1">
    <source>
        <dbReference type="EMBL" id="GEC26876.1"/>
    </source>
</evidence>